<sequence length="34" mass="3671">MLDRIAAGATDADNFNHGAQSCIVKHIDFHDISS</sequence>
<accession>G0ADY7</accession>
<reference evidence="1 2" key="3">
    <citation type="journal article" date="2008" name="FEMS Microbiol. Ecol.">
        <title>Identification and characterization of genes underlying chitinolysis in Collimonas fungivorans Ter331.</title>
        <authorList>
            <person name="Fritsche K."/>
            <person name="de Boer W."/>
            <person name="Gerards S."/>
            <person name="van den Berg M."/>
            <person name="van Veen J.A."/>
            <person name="Leveau J.H."/>
        </authorList>
    </citation>
    <scope>NUCLEOTIDE SEQUENCE [LARGE SCALE GENOMIC DNA]</scope>
    <source>
        <strain evidence="1 2">Ter331</strain>
    </source>
</reference>
<dbReference type="EMBL" id="CP002745">
    <property type="protein sequence ID" value="AEK63760.1"/>
    <property type="molecule type" value="Genomic_DNA"/>
</dbReference>
<gene>
    <name evidence="1" type="ordered locus">CFU_3937</name>
</gene>
<evidence type="ECO:0000313" key="2">
    <source>
        <dbReference type="Proteomes" id="UP000008392"/>
    </source>
</evidence>
<protein>
    <submittedName>
        <fullName evidence="1">Uncharacterized protein</fullName>
    </submittedName>
</protein>
<dbReference type="AlphaFoldDB" id="G0ADY7"/>
<reference evidence="1 2" key="2">
    <citation type="journal article" date="2006" name="J. Microbiol. Methods">
        <title>Genomic flank-sequencing of plasposon insertion sites for rapid identification of functional genes.</title>
        <authorList>
            <person name="Leveau J.H."/>
            <person name="Gerards S."/>
            <person name="Fritsche K."/>
            <person name="Zondag G."/>
            <person name="van Veen J.A."/>
        </authorList>
    </citation>
    <scope>NUCLEOTIDE SEQUENCE [LARGE SCALE GENOMIC DNA]</scope>
    <source>
        <strain evidence="1 2">Ter331</strain>
    </source>
</reference>
<keyword evidence="2" id="KW-1185">Reference proteome</keyword>
<organism evidence="1 2">
    <name type="scientific">Collimonas fungivorans (strain Ter331)</name>
    <dbReference type="NCBI Taxonomy" id="1005048"/>
    <lineage>
        <taxon>Bacteria</taxon>
        <taxon>Pseudomonadati</taxon>
        <taxon>Pseudomonadota</taxon>
        <taxon>Betaproteobacteria</taxon>
        <taxon>Burkholderiales</taxon>
        <taxon>Oxalobacteraceae</taxon>
        <taxon>Collimonas</taxon>
    </lineage>
</organism>
<reference evidence="2" key="6">
    <citation type="submission" date="2011-05" db="EMBL/GenBank/DDBJ databases">
        <title>Complete sequence of Collimonas fungivorans Ter331.</title>
        <authorList>
            <person name="Leveau J.H."/>
        </authorList>
    </citation>
    <scope>NUCLEOTIDE SEQUENCE [LARGE SCALE GENOMIC DNA]</scope>
    <source>
        <strain evidence="2">Ter331</strain>
    </source>
</reference>
<dbReference type="KEGG" id="cfu:CFU_3937"/>
<dbReference type="Proteomes" id="UP000008392">
    <property type="component" value="Chromosome"/>
</dbReference>
<name>G0ADY7_COLFT</name>
<evidence type="ECO:0000313" key="1">
    <source>
        <dbReference type="EMBL" id="AEK63760.1"/>
    </source>
</evidence>
<proteinExistence type="predicted"/>
<dbReference type="HOGENOM" id="CLU_3373143_0_0_4"/>
<reference evidence="1 2" key="4">
    <citation type="journal article" date="2010" name="Environ. Microbiol.">
        <title>The bacterial genus Collimonas: mycophagy, weathering and other adaptive solutions to life in oligotrophic soil environments.</title>
        <authorList>
            <person name="Leveau J.H."/>
            <person name="Uroz S."/>
            <person name="de Boer W."/>
        </authorList>
    </citation>
    <scope>NUCLEOTIDE SEQUENCE [LARGE SCALE GENOMIC DNA]</scope>
    <source>
        <strain evidence="1 2">Ter331</strain>
    </source>
</reference>
<reference evidence="1 2" key="1">
    <citation type="journal article" date="2004" name="Environ. Microbiol.">
        <title>Phylogeny-function analysis of (meta)genomic libraries: screening for expression of ribosomal RNA genes by large-insert library fluorescent in situ hybridization (LIL-FISH).</title>
        <authorList>
            <person name="Leveau J.H."/>
            <person name="Gerards S."/>
            <person name="de Boer W."/>
            <person name="van Veen J.A."/>
        </authorList>
    </citation>
    <scope>NUCLEOTIDE SEQUENCE [LARGE SCALE GENOMIC DNA]</scope>
    <source>
        <strain evidence="1 2">Ter331</strain>
    </source>
</reference>
<reference evidence="1 2" key="5">
    <citation type="journal article" date="2011" name="ISME J.">
        <title>Dual transcriptional profiling of a bacterial/fungal confrontation: Collimonas fungivorans versus Aspergillus niger.</title>
        <authorList>
            <person name="Mela F."/>
            <person name="Fritsche K."/>
            <person name="de Boer W."/>
            <person name="van Veen J.A."/>
            <person name="de Graaff L.H."/>
            <person name="van den Berg M."/>
            <person name="Leveau J.H."/>
        </authorList>
    </citation>
    <scope>NUCLEOTIDE SEQUENCE [LARGE SCALE GENOMIC DNA]</scope>
    <source>
        <strain evidence="1 2">Ter331</strain>
    </source>
</reference>